<dbReference type="GO" id="GO:0006360">
    <property type="term" value="P:transcription by RNA polymerase I"/>
    <property type="evidence" value="ECO:0007669"/>
    <property type="project" value="TreeGrafter"/>
</dbReference>
<dbReference type="PROSITE" id="PS01111">
    <property type="entry name" value="RNA_POL_K_14KD"/>
    <property type="match status" value="1"/>
</dbReference>
<sequence length="259" mass="29736">MDPNKEIEDLDLEETAESNDEDFGLDETDEEAVGNEIVEDTDDDASIYDDNDNDSDIMGDDDDNEEDNANDDDDIDEENALEDSIAKNTENKNKKSKITKQNIQLDSHYNSDDNEDDDGDEDGDGDDDDDDDDENYLQKFSKEINKQYIEREHPECVFHNYNEISTLSKIIRDKNNNIIDPLHRTIPFLTKYEKTRIIGQRAKQINSGAKPFVNVPQHIIDGYIIAELELKQKKIPFIIKRPIPGGGSEYWNVKDLELI</sequence>
<dbReference type="Pfam" id="PF01192">
    <property type="entry name" value="RNA_pol_Rpb6"/>
    <property type="match status" value="1"/>
</dbReference>
<dbReference type="PANTHER" id="PTHR47227">
    <property type="entry name" value="DNA-DIRECTED RNA POLYMERASE SUBUNIT K"/>
    <property type="match status" value="1"/>
</dbReference>
<accession>A0A6C0E3X0</accession>
<feature type="region of interest" description="Disordered" evidence="3">
    <location>
        <begin position="1"/>
        <end position="135"/>
    </location>
</feature>
<reference evidence="4" key="1">
    <citation type="journal article" date="2020" name="Nature">
        <title>Giant virus diversity and host interactions through global metagenomics.</title>
        <authorList>
            <person name="Schulz F."/>
            <person name="Roux S."/>
            <person name="Paez-Espino D."/>
            <person name="Jungbluth S."/>
            <person name="Walsh D.A."/>
            <person name="Denef V.J."/>
            <person name="McMahon K.D."/>
            <person name="Konstantinidis K.T."/>
            <person name="Eloe-Fadrosh E.A."/>
            <person name="Kyrpides N.C."/>
            <person name="Woyke T."/>
        </authorList>
    </citation>
    <scope>NUCLEOTIDE SEQUENCE</scope>
    <source>
        <strain evidence="4">GVMAG-M-3300023179-116</strain>
    </source>
</reference>
<evidence type="ECO:0000256" key="1">
    <source>
        <dbReference type="ARBA" id="ARBA00022478"/>
    </source>
</evidence>
<dbReference type="GO" id="GO:0042797">
    <property type="term" value="P:tRNA transcription by RNA polymerase III"/>
    <property type="evidence" value="ECO:0007669"/>
    <property type="project" value="TreeGrafter"/>
</dbReference>
<keyword evidence="2" id="KW-0804">Transcription</keyword>
<feature type="compositionally biased region" description="Acidic residues" evidence="3">
    <location>
        <begin position="112"/>
        <end position="135"/>
    </location>
</feature>
<dbReference type="InterPro" id="IPR020708">
    <property type="entry name" value="DNA-dir_RNA_polK_14-18kDa_CS"/>
</dbReference>
<feature type="compositionally biased region" description="Polar residues" evidence="3">
    <location>
        <begin position="99"/>
        <end position="108"/>
    </location>
</feature>
<evidence type="ECO:0000313" key="4">
    <source>
        <dbReference type="EMBL" id="QHT23311.1"/>
    </source>
</evidence>
<evidence type="ECO:0000256" key="2">
    <source>
        <dbReference type="ARBA" id="ARBA00023163"/>
    </source>
</evidence>
<dbReference type="InterPro" id="IPR006110">
    <property type="entry name" value="Pol_omega/Rpo6/RPB6"/>
</dbReference>
<dbReference type="PANTHER" id="PTHR47227:SF5">
    <property type="entry name" value="DNA-DIRECTED RNA POLYMERASES I, II, AND III SUBUNIT RPABC2"/>
    <property type="match status" value="1"/>
</dbReference>
<protein>
    <recommendedName>
        <fullName evidence="5">DNA-directed RNA polymerase</fullName>
    </recommendedName>
</protein>
<dbReference type="GO" id="GO:0005665">
    <property type="term" value="C:RNA polymerase II, core complex"/>
    <property type="evidence" value="ECO:0007669"/>
    <property type="project" value="TreeGrafter"/>
</dbReference>
<dbReference type="GO" id="GO:0003899">
    <property type="term" value="F:DNA-directed RNA polymerase activity"/>
    <property type="evidence" value="ECO:0007669"/>
    <property type="project" value="InterPro"/>
</dbReference>
<dbReference type="GO" id="GO:0003677">
    <property type="term" value="F:DNA binding"/>
    <property type="evidence" value="ECO:0007669"/>
    <property type="project" value="InterPro"/>
</dbReference>
<evidence type="ECO:0000256" key="3">
    <source>
        <dbReference type="SAM" id="MobiDB-lite"/>
    </source>
</evidence>
<evidence type="ECO:0008006" key="5">
    <source>
        <dbReference type="Google" id="ProtNLM"/>
    </source>
</evidence>
<dbReference type="InterPro" id="IPR036161">
    <property type="entry name" value="RPB6/omega-like_sf"/>
</dbReference>
<proteinExistence type="predicted"/>
<name>A0A6C0E3X0_9ZZZZ</name>
<dbReference type="GO" id="GO:0005736">
    <property type="term" value="C:RNA polymerase I complex"/>
    <property type="evidence" value="ECO:0007669"/>
    <property type="project" value="TreeGrafter"/>
</dbReference>
<organism evidence="4">
    <name type="scientific">viral metagenome</name>
    <dbReference type="NCBI Taxonomy" id="1070528"/>
    <lineage>
        <taxon>unclassified sequences</taxon>
        <taxon>metagenomes</taxon>
        <taxon>organismal metagenomes</taxon>
    </lineage>
</organism>
<feature type="compositionally biased region" description="Acidic residues" evidence="3">
    <location>
        <begin position="8"/>
        <end position="81"/>
    </location>
</feature>
<dbReference type="EMBL" id="MN739730">
    <property type="protein sequence ID" value="QHT23311.1"/>
    <property type="molecule type" value="Genomic_DNA"/>
</dbReference>
<dbReference type="AlphaFoldDB" id="A0A6C0E3X0"/>
<dbReference type="GO" id="GO:0006366">
    <property type="term" value="P:transcription by RNA polymerase II"/>
    <property type="evidence" value="ECO:0007669"/>
    <property type="project" value="TreeGrafter"/>
</dbReference>
<dbReference type="SUPFAM" id="SSF63562">
    <property type="entry name" value="RPB6/omega subunit-like"/>
    <property type="match status" value="1"/>
</dbReference>
<dbReference type="GO" id="GO:0005666">
    <property type="term" value="C:RNA polymerase III complex"/>
    <property type="evidence" value="ECO:0007669"/>
    <property type="project" value="TreeGrafter"/>
</dbReference>
<dbReference type="Gene3D" id="3.90.940.10">
    <property type="match status" value="1"/>
</dbReference>
<keyword evidence="1" id="KW-0240">DNA-directed RNA polymerase</keyword>